<name>A0A8S5LIC5_9CAUD</name>
<dbReference type="GO" id="GO:0033644">
    <property type="term" value="C:host cell membrane"/>
    <property type="evidence" value="ECO:0007669"/>
    <property type="project" value="UniProtKB-SubCell"/>
</dbReference>
<protein>
    <submittedName>
        <fullName evidence="2">Holin</fullName>
    </submittedName>
</protein>
<keyword evidence="1" id="KW-1133">Transmembrane helix</keyword>
<sequence>MSFIDFFDPDAFSKTEITHAAVIGIFCYVSVTIARFLDLASALMRDKRFDEKQARIIVSEGKLEGDPKKLAKKFGNGASSKGYASFVIRLVLYYFCVALAGIVDGILLMSDAWSYAHMHELPYVSMLVTLLIVHTEFTSIWENSPKNVTQSMEKSMRRFVKGANAIRNKDVEEIREIFVERVKREEGEE</sequence>
<evidence type="ECO:0000256" key="1">
    <source>
        <dbReference type="SAM" id="Phobius"/>
    </source>
</evidence>
<feature type="transmembrane region" description="Helical" evidence="1">
    <location>
        <begin position="17"/>
        <end position="37"/>
    </location>
</feature>
<keyword evidence="1" id="KW-0472">Membrane</keyword>
<feature type="transmembrane region" description="Helical" evidence="1">
    <location>
        <begin position="90"/>
        <end position="109"/>
    </location>
</feature>
<keyword evidence="1" id="KW-0812">Transmembrane</keyword>
<evidence type="ECO:0000313" key="2">
    <source>
        <dbReference type="EMBL" id="DAD69820.1"/>
    </source>
</evidence>
<accession>A0A8S5LIC5</accession>
<reference evidence="2" key="1">
    <citation type="journal article" date="2021" name="Proc. Natl. Acad. Sci. U.S.A.">
        <title>A Catalog of Tens of Thousands of Viruses from Human Metagenomes Reveals Hidden Associations with Chronic Diseases.</title>
        <authorList>
            <person name="Tisza M.J."/>
            <person name="Buck C.B."/>
        </authorList>
    </citation>
    <scope>NUCLEOTIDE SEQUENCE</scope>
    <source>
        <strain evidence="2">CtfYP22</strain>
    </source>
</reference>
<feature type="transmembrane region" description="Helical" evidence="1">
    <location>
        <begin position="121"/>
        <end position="141"/>
    </location>
</feature>
<dbReference type="EMBL" id="BK015856">
    <property type="protein sequence ID" value="DAD69820.1"/>
    <property type="molecule type" value="Genomic_DNA"/>
</dbReference>
<organism evidence="2">
    <name type="scientific">Siphoviridae sp. ctfYP22</name>
    <dbReference type="NCBI Taxonomy" id="2827584"/>
    <lineage>
        <taxon>Viruses</taxon>
        <taxon>Duplodnaviria</taxon>
        <taxon>Heunggongvirae</taxon>
        <taxon>Uroviricota</taxon>
        <taxon>Caudoviricetes</taxon>
    </lineage>
</organism>
<proteinExistence type="predicted"/>